<sequence>MGYYSEVALCLSDNGRARLDAAMHEARQHATNPGDIELFLQNGLRQDAPDSEGVLYYWEGVKWYADFEEVRLITDVMDELDVDDYLFLRIGEDVDDAEILGGWWDNPFDARLFRTIDFG</sequence>
<organism evidence="1 2">
    <name type="scientific">Nitratidesulfovibrio oxamicus</name>
    <dbReference type="NCBI Taxonomy" id="32016"/>
    <lineage>
        <taxon>Bacteria</taxon>
        <taxon>Pseudomonadati</taxon>
        <taxon>Thermodesulfobacteriota</taxon>
        <taxon>Desulfovibrionia</taxon>
        <taxon>Desulfovibrionales</taxon>
        <taxon>Desulfovibrionaceae</taxon>
        <taxon>Nitratidesulfovibrio</taxon>
    </lineage>
</organism>
<comment type="caution">
    <text evidence="1">The sequence shown here is derived from an EMBL/GenBank/DDBJ whole genome shotgun (WGS) entry which is preliminary data.</text>
</comment>
<protein>
    <submittedName>
        <fullName evidence="1">Uncharacterized protein</fullName>
    </submittedName>
</protein>
<dbReference type="Proteomes" id="UP001194469">
    <property type="component" value="Unassembled WGS sequence"/>
</dbReference>
<evidence type="ECO:0000313" key="2">
    <source>
        <dbReference type="Proteomes" id="UP001194469"/>
    </source>
</evidence>
<dbReference type="EMBL" id="VRYY01000111">
    <property type="protein sequence ID" value="MBG3876408.1"/>
    <property type="molecule type" value="Genomic_DNA"/>
</dbReference>
<gene>
    <name evidence="1" type="ORF">FVW20_05040</name>
</gene>
<keyword evidence="2" id="KW-1185">Reference proteome</keyword>
<reference evidence="1 2" key="1">
    <citation type="submission" date="2019-08" db="EMBL/GenBank/DDBJ databases">
        <authorList>
            <person name="Luo N."/>
        </authorList>
    </citation>
    <scope>NUCLEOTIDE SEQUENCE [LARGE SCALE GENOMIC DNA]</scope>
    <source>
        <strain evidence="1 2">NCIMB 9442</strain>
    </source>
</reference>
<evidence type="ECO:0000313" key="1">
    <source>
        <dbReference type="EMBL" id="MBG3876408.1"/>
    </source>
</evidence>
<name>A0ABS0J1V6_9BACT</name>
<proteinExistence type="predicted"/>
<dbReference type="RefSeq" id="WP_196608561.1">
    <property type="nucleotide sequence ID" value="NZ_VRYY01000111.1"/>
</dbReference>
<accession>A0ABS0J1V6</accession>